<evidence type="ECO:0000313" key="4">
    <source>
        <dbReference type="EMBL" id="MFC4676318.1"/>
    </source>
</evidence>
<dbReference type="RefSeq" id="WP_380000433.1">
    <property type="nucleotide sequence ID" value="NZ_JBHSGN010000132.1"/>
</dbReference>
<reference evidence="5" key="1">
    <citation type="journal article" date="2019" name="Int. J. Syst. Evol. Microbiol.">
        <title>The Global Catalogue of Microorganisms (GCM) 10K type strain sequencing project: providing services to taxonomists for standard genome sequencing and annotation.</title>
        <authorList>
            <consortium name="The Broad Institute Genomics Platform"/>
            <consortium name="The Broad Institute Genome Sequencing Center for Infectious Disease"/>
            <person name="Wu L."/>
            <person name="Ma J."/>
        </authorList>
    </citation>
    <scope>NUCLEOTIDE SEQUENCE [LARGE SCALE GENOMIC DNA]</scope>
    <source>
        <strain evidence="5">CCUG 66188</strain>
    </source>
</reference>
<dbReference type="PROSITE" id="PS50977">
    <property type="entry name" value="HTH_TETR_2"/>
    <property type="match status" value="1"/>
</dbReference>
<protein>
    <submittedName>
        <fullName evidence="4">TetR/AcrR family transcriptional regulator</fullName>
    </submittedName>
</protein>
<feature type="DNA-binding region" description="H-T-H motif" evidence="2">
    <location>
        <begin position="37"/>
        <end position="56"/>
    </location>
</feature>
<accession>A0ABV9L1Y6</accession>
<evidence type="ECO:0000256" key="2">
    <source>
        <dbReference type="PROSITE-ProRule" id="PRU00335"/>
    </source>
</evidence>
<name>A0ABV9L1Y6_9BACT</name>
<dbReference type="InterPro" id="IPR001647">
    <property type="entry name" value="HTH_TetR"/>
</dbReference>
<sequence length="253" mass="29618">MGSTKKTRIRRTSQEIEETLYKAAETIIGEHGYHGLSMRAIYHEANTEHAVFYKRFEDLNDFLEKFARRFDYWLNDSIKVDIKDNTVKNAQKIMSDLIDVLIDNPCIQKLLIWEMSENNYITQRTAQNRDNNCQNLTRYFMKGFKDCEVNFNHASSILIGGIYYIVLFRKMGTFNLIDYSEEEAIKELKETINIMVKRVFTDYDEATIKAKSANNEAVRIAKSLLKKDVSYEIVKETTRLDDKTLKGLQNSKE</sequence>
<dbReference type="InterPro" id="IPR009057">
    <property type="entry name" value="Homeodomain-like_sf"/>
</dbReference>
<organism evidence="4 5">
    <name type="scientific">Dysgonomonas termitidis</name>
    <dbReference type="NCBI Taxonomy" id="1516126"/>
    <lineage>
        <taxon>Bacteria</taxon>
        <taxon>Pseudomonadati</taxon>
        <taxon>Bacteroidota</taxon>
        <taxon>Bacteroidia</taxon>
        <taxon>Bacteroidales</taxon>
        <taxon>Dysgonomonadaceae</taxon>
        <taxon>Dysgonomonas</taxon>
    </lineage>
</organism>
<dbReference type="EMBL" id="JBHSGN010000132">
    <property type="protein sequence ID" value="MFC4676318.1"/>
    <property type="molecule type" value="Genomic_DNA"/>
</dbReference>
<gene>
    <name evidence="4" type="ORF">ACFO6W_21790</name>
</gene>
<dbReference type="Pfam" id="PF00440">
    <property type="entry name" value="TetR_N"/>
    <property type="match status" value="1"/>
</dbReference>
<dbReference type="SUPFAM" id="SSF46689">
    <property type="entry name" value="Homeodomain-like"/>
    <property type="match status" value="1"/>
</dbReference>
<evidence type="ECO:0000313" key="5">
    <source>
        <dbReference type="Proteomes" id="UP001596023"/>
    </source>
</evidence>
<keyword evidence="5" id="KW-1185">Reference proteome</keyword>
<dbReference type="Gene3D" id="1.10.357.10">
    <property type="entry name" value="Tetracycline Repressor, domain 2"/>
    <property type="match status" value="1"/>
</dbReference>
<evidence type="ECO:0000256" key="1">
    <source>
        <dbReference type="ARBA" id="ARBA00023125"/>
    </source>
</evidence>
<dbReference type="Proteomes" id="UP001596023">
    <property type="component" value="Unassembled WGS sequence"/>
</dbReference>
<proteinExistence type="predicted"/>
<keyword evidence="1 2" id="KW-0238">DNA-binding</keyword>
<comment type="caution">
    <text evidence="4">The sequence shown here is derived from an EMBL/GenBank/DDBJ whole genome shotgun (WGS) entry which is preliminary data.</text>
</comment>
<feature type="domain" description="HTH tetR-type" evidence="3">
    <location>
        <begin position="14"/>
        <end position="74"/>
    </location>
</feature>
<evidence type="ECO:0000259" key="3">
    <source>
        <dbReference type="PROSITE" id="PS50977"/>
    </source>
</evidence>